<proteinExistence type="inferred from homology"/>
<reference evidence="9" key="1">
    <citation type="submission" date="2017-09" db="EMBL/GenBank/DDBJ databases">
        <title>Depth-based differentiation of microbial function through sediment-hosted aquifers and enrichment of novel symbionts in the deep terrestrial subsurface.</title>
        <authorList>
            <person name="Probst A.J."/>
            <person name="Ladd B."/>
            <person name="Jarett J.K."/>
            <person name="Geller-Mcgrath D.E."/>
            <person name="Sieber C.M.K."/>
            <person name="Emerson J.B."/>
            <person name="Anantharaman K."/>
            <person name="Thomas B.C."/>
            <person name="Malmstrom R."/>
            <person name="Stieglmeier M."/>
            <person name="Klingl A."/>
            <person name="Woyke T."/>
            <person name="Ryan C.M."/>
            <person name="Banfield J.F."/>
        </authorList>
    </citation>
    <scope>NUCLEOTIDE SEQUENCE [LARGE SCALE GENOMIC DNA]</scope>
</reference>
<dbReference type="AlphaFoldDB" id="A0A2H0YT43"/>
<dbReference type="GO" id="GO:0071555">
    <property type="term" value="P:cell wall organization"/>
    <property type="evidence" value="ECO:0007669"/>
    <property type="project" value="UniProtKB-KW"/>
</dbReference>
<keyword evidence="2 7" id="KW-0812">Transmembrane</keyword>
<dbReference type="Pfam" id="PF02618">
    <property type="entry name" value="YceG"/>
    <property type="match status" value="1"/>
</dbReference>
<evidence type="ECO:0000256" key="2">
    <source>
        <dbReference type="ARBA" id="ARBA00022692"/>
    </source>
</evidence>
<evidence type="ECO:0000256" key="5">
    <source>
        <dbReference type="ARBA" id="ARBA00023239"/>
    </source>
</evidence>
<protein>
    <recommendedName>
        <fullName evidence="7">Endolytic murein transglycosylase</fullName>
        <ecNumber evidence="7">4.2.2.29</ecNumber>
    </recommendedName>
    <alternativeName>
        <fullName evidence="7">Peptidoglycan lytic transglycosylase</fullName>
    </alternativeName>
    <alternativeName>
        <fullName evidence="7">Peptidoglycan polymerization terminase</fullName>
    </alternativeName>
</protein>
<dbReference type="NCBIfam" id="TIGR00247">
    <property type="entry name" value="endolytic transglycosylase MltG"/>
    <property type="match status" value="1"/>
</dbReference>
<feature type="site" description="Important for catalytic activity" evidence="7">
    <location>
        <position position="226"/>
    </location>
</feature>
<dbReference type="Proteomes" id="UP000236845">
    <property type="component" value="Unassembled WGS sequence"/>
</dbReference>
<dbReference type="PANTHER" id="PTHR30518">
    <property type="entry name" value="ENDOLYTIC MUREIN TRANSGLYCOSYLASE"/>
    <property type="match status" value="1"/>
</dbReference>
<keyword evidence="3 7" id="KW-1133">Transmembrane helix</keyword>
<dbReference type="EC" id="4.2.2.29" evidence="7"/>
<dbReference type="CDD" id="cd08010">
    <property type="entry name" value="MltG_like"/>
    <property type="match status" value="1"/>
</dbReference>
<sequence>MKKILLASAGGILVVLIILIICFLKISKAPGAFAENQNIEIVSGQGVSQIAEALQAKGLINDTLVFKIEVALGGVKSDFKAGTFVIPARSNISQMIETLTSQPKPDEVEVRIPEDATAKEIALILEQKGVMTATEFASIASTTDSRDIAPDNIYWFLSDKPSTATLEGFLFPDTYRFFEKATPAHVLKKFLDNFKLKVPREILDKIIADGHTLYEGITLASIVDKEVKTDSDRRLAAGIFWKRLKMGMALQSDATVNYVTGKQALQPTNEDISSDSLYNTYKYKGLPPGPIGNPSLSAIRAVAYPEMSNYLFFLTKPDGTTVFSQTYEEHLADKRKYLQ</sequence>
<keyword evidence="5 7" id="KW-0456">Lyase</keyword>
<dbReference type="PANTHER" id="PTHR30518:SF2">
    <property type="entry name" value="ENDOLYTIC MUREIN TRANSGLYCOSYLASE"/>
    <property type="match status" value="1"/>
</dbReference>
<evidence type="ECO:0000313" key="9">
    <source>
        <dbReference type="Proteomes" id="UP000236845"/>
    </source>
</evidence>
<evidence type="ECO:0000313" key="8">
    <source>
        <dbReference type="EMBL" id="PIS40922.1"/>
    </source>
</evidence>
<dbReference type="Gene3D" id="3.30.160.60">
    <property type="entry name" value="Classic Zinc Finger"/>
    <property type="match status" value="1"/>
</dbReference>
<comment type="catalytic activity">
    <reaction evidence="7">
        <text>a peptidoglycan chain = a peptidoglycan chain with N-acetyl-1,6-anhydromuramyl-[peptide] at the reducing end + a peptidoglycan chain with N-acetylglucosamine at the non-reducing end.</text>
        <dbReference type="EC" id="4.2.2.29"/>
    </reaction>
</comment>
<evidence type="ECO:0000256" key="6">
    <source>
        <dbReference type="ARBA" id="ARBA00023316"/>
    </source>
</evidence>
<keyword evidence="4 7" id="KW-0472">Membrane</keyword>
<dbReference type="Gene3D" id="3.30.1490.480">
    <property type="entry name" value="Endolytic murein transglycosylase"/>
    <property type="match status" value="1"/>
</dbReference>
<dbReference type="GO" id="GO:0005886">
    <property type="term" value="C:plasma membrane"/>
    <property type="evidence" value="ECO:0007669"/>
    <property type="project" value="UniProtKB-UniRule"/>
</dbReference>
<dbReference type="GO" id="GO:0009252">
    <property type="term" value="P:peptidoglycan biosynthetic process"/>
    <property type="evidence" value="ECO:0007669"/>
    <property type="project" value="UniProtKB-UniRule"/>
</dbReference>
<dbReference type="HAMAP" id="MF_02065">
    <property type="entry name" value="MltG"/>
    <property type="match status" value="1"/>
</dbReference>
<accession>A0A2H0YT43</accession>
<evidence type="ECO:0000256" key="3">
    <source>
        <dbReference type="ARBA" id="ARBA00022989"/>
    </source>
</evidence>
<keyword evidence="1 7" id="KW-1003">Cell membrane</keyword>
<evidence type="ECO:0000256" key="4">
    <source>
        <dbReference type="ARBA" id="ARBA00023136"/>
    </source>
</evidence>
<comment type="caution">
    <text evidence="8">The sequence shown here is derived from an EMBL/GenBank/DDBJ whole genome shotgun (WGS) entry which is preliminary data.</text>
</comment>
<dbReference type="InterPro" id="IPR003770">
    <property type="entry name" value="MLTG-like"/>
</dbReference>
<comment type="similarity">
    <text evidence="7">Belongs to the transglycosylase MltG family.</text>
</comment>
<evidence type="ECO:0000256" key="7">
    <source>
        <dbReference type="HAMAP-Rule" id="MF_02065"/>
    </source>
</evidence>
<evidence type="ECO:0000256" key="1">
    <source>
        <dbReference type="ARBA" id="ARBA00022475"/>
    </source>
</evidence>
<dbReference type="EMBL" id="PEXW01000015">
    <property type="protein sequence ID" value="PIS40922.1"/>
    <property type="molecule type" value="Genomic_DNA"/>
</dbReference>
<organism evidence="8 9">
    <name type="scientific">Candidatus Kerfeldbacteria bacterium CG08_land_8_20_14_0_20_43_14</name>
    <dbReference type="NCBI Taxonomy" id="2014246"/>
    <lineage>
        <taxon>Bacteria</taxon>
        <taxon>Candidatus Kerfeldiibacteriota</taxon>
    </lineage>
</organism>
<gene>
    <name evidence="7" type="primary">mltG</name>
    <name evidence="8" type="ORF">COT26_00810</name>
</gene>
<name>A0A2H0YT43_9BACT</name>
<comment type="function">
    <text evidence="7">Functions as a peptidoglycan terminase that cleaves nascent peptidoglycan strands endolytically to terminate their elongation.</text>
</comment>
<keyword evidence="6 7" id="KW-0961">Cell wall biogenesis/degradation</keyword>
<dbReference type="GO" id="GO:0008932">
    <property type="term" value="F:lytic endotransglycosylase activity"/>
    <property type="evidence" value="ECO:0007669"/>
    <property type="project" value="UniProtKB-UniRule"/>
</dbReference>